<accession>A0A6A6TPM7</accession>
<gene>
    <name evidence="1" type="ORF">K491DRAFT_673945</name>
</gene>
<sequence length="114" mass="12159">MPAAAPQRAHLATAHGFACAVSCLQVPRCSSKRPGVQLSSVPFIVSAVRSSRASRVHARHVGLLLPRHSHVSETLTPRGEHAFSLEPATLRQAFGTTQRCPSDDPAAVNHHRGS</sequence>
<name>A0A6A6TPM7_9PLEO</name>
<evidence type="ECO:0000313" key="2">
    <source>
        <dbReference type="Proteomes" id="UP000799324"/>
    </source>
</evidence>
<dbReference type="EMBL" id="MU004294">
    <property type="protein sequence ID" value="KAF2661271.1"/>
    <property type="molecule type" value="Genomic_DNA"/>
</dbReference>
<evidence type="ECO:0000313" key="1">
    <source>
        <dbReference type="EMBL" id="KAF2661271.1"/>
    </source>
</evidence>
<keyword evidence="2" id="KW-1185">Reference proteome</keyword>
<reference evidence="1" key="1">
    <citation type="journal article" date="2020" name="Stud. Mycol.">
        <title>101 Dothideomycetes genomes: a test case for predicting lifestyles and emergence of pathogens.</title>
        <authorList>
            <person name="Haridas S."/>
            <person name="Albert R."/>
            <person name="Binder M."/>
            <person name="Bloem J."/>
            <person name="Labutti K."/>
            <person name="Salamov A."/>
            <person name="Andreopoulos B."/>
            <person name="Baker S."/>
            <person name="Barry K."/>
            <person name="Bills G."/>
            <person name="Bluhm B."/>
            <person name="Cannon C."/>
            <person name="Castanera R."/>
            <person name="Culley D."/>
            <person name="Daum C."/>
            <person name="Ezra D."/>
            <person name="Gonzalez J."/>
            <person name="Henrissat B."/>
            <person name="Kuo A."/>
            <person name="Liang C."/>
            <person name="Lipzen A."/>
            <person name="Lutzoni F."/>
            <person name="Magnuson J."/>
            <person name="Mondo S."/>
            <person name="Nolan M."/>
            <person name="Ohm R."/>
            <person name="Pangilinan J."/>
            <person name="Park H.-J."/>
            <person name="Ramirez L."/>
            <person name="Alfaro M."/>
            <person name="Sun H."/>
            <person name="Tritt A."/>
            <person name="Yoshinaga Y."/>
            <person name="Zwiers L.-H."/>
            <person name="Turgeon B."/>
            <person name="Goodwin S."/>
            <person name="Spatafora J."/>
            <person name="Crous P."/>
            <person name="Grigoriev I."/>
        </authorList>
    </citation>
    <scope>NUCLEOTIDE SEQUENCE</scope>
    <source>
        <strain evidence="1">CBS 122681</strain>
    </source>
</reference>
<dbReference type="Proteomes" id="UP000799324">
    <property type="component" value="Unassembled WGS sequence"/>
</dbReference>
<dbReference type="AlphaFoldDB" id="A0A6A6TPM7"/>
<protein>
    <submittedName>
        <fullName evidence="1">Uncharacterized protein</fullName>
    </submittedName>
</protein>
<proteinExistence type="predicted"/>
<organism evidence="1 2">
    <name type="scientific">Lophiostoma macrostomum CBS 122681</name>
    <dbReference type="NCBI Taxonomy" id="1314788"/>
    <lineage>
        <taxon>Eukaryota</taxon>
        <taxon>Fungi</taxon>
        <taxon>Dikarya</taxon>
        <taxon>Ascomycota</taxon>
        <taxon>Pezizomycotina</taxon>
        <taxon>Dothideomycetes</taxon>
        <taxon>Pleosporomycetidae</taxon>
        <taxon>Pleosporales</taxon>
        <taxon>Lophiostomataceae</taxon>
        <taxon>Lophiostoma</taxon>
    </lineage>
</organism>